<name>A0ABM1T7K8_LIMPO</name>
<evidence type="ECO:0000256" key="2">
    <source>
        <dbReference type="ARBA" id="ARBA00010663"/>
    </source>
</evidence>
<feature type="transmembrane region" description="Helical" evidence="10">
    <location>
        <begin position="198"/>
        <end position="226"/>
    </location>
</feature>
<sequence>MHFWNSYSLNITDIDFTKHNYSDGQLIWVRVPDWEMGVKILAFIPMIFLGFFGNSAIIVVVVQLRSMRTCTNLFITNMAVADLLTVLFSSWSYLVYDFYQNYVLGRFCKVEGFIQVICLLSSAFSLIVISCDRLLGIVFPFSRRLTKRQALIIIICIWVSAIACASPLAIWRSLSERQWADYLEIWCSENTHMKQLKYYWLIILTLLFYLPLTVMTVAYGVIICSLDRYEQQLFLRENPIKLKYRRRVIRMLFVYLLNCFWCWFTFQVVVLYRHFKPTSYELPNWYRRVFFVAHLFTYANGAINPIIYGACSESFRKGFRLIFSCFYQKNQVTPTPPDNKRHNNNQPQRRRHSQLTHPNEERQQLEQIENKQNKEGEHTINPMKMSNLLQE</sequence>
<feature type="transmembrane region" description="Helical" evidence="10">
    <location>
        <begin position="74"/>
        <end position="93"/>
    </location>
</feature>
<comment type="similarity">
    <text evidence="2">Belongs to the G-protein coupled receptor 1 family.</text>
</comment>
<dbReference type="RefSeq" id="XP_022251864.1">
    <property type="nucleotide sequence ID" value="XM_022396156.1"/>
</dbReference>
<evidence type="ECO:0000313" key="12">
    <source>
        <dbReference type="Proteomes" id="UP000694941"/>
    </source>
</evidence>
<dbReference type="PANTHER" id="PTHR45695:SF9">
    <property type="entry name" value="LEUCOKININ RECEPTOR"/>
    <property type="match status" value="1"/>
</dbReference>
<evidence type="ECO:0000256" key="4">
    <source>
        <dbReference type="ARBA" id="ARBA00022989"/>
    </source>
</evidence>
<keyword evidence="5" id="KW-0297">G-protein coupled receptor</keyword>
<keyword evidence="8" id="KW-0807">Transducer</keyword>
<dbReference type="InterPro" id="IPR017452">
    <property type="entry name" value="GPCR_Rhodpsn_7TM"/>
</dbReference>
<feature type="transmembrane region" description="Helical" evidence="10">
    <location>
        <begin position="289"/>
        <end position="311"/>
    </location>
</feature>
<evidence type="ECO:0000313" key="13">
    <source>
        <dbReference type="RefSeq" id="XP_022251864.1"/>
    </source>
</evidence>
<feature type="domain" description="G-protein coupled receptors family 1 profile" evidence="11">
    <location>
        <begin position="53"/>
        <end position="308"/>
    </location>
</feature>
<keyword evidence="4 10" id="KW-1133">Transmembrane helix</keyword>
<dbReference type="Gene3D" id="1.20.1070.10">
    <property type="entry name" value="Rhodopsin 7-helix transmembrane proteins"/>
    <property type="match status" value="1"/>
</dbReference>
<evidence type="ECO:0000256" key="9">
    <source>
        <dbReference type="SAM" id="MobiDB-lite"/>
    </source>
</evidence>
<dbReference type="PRINTS" id="PR01012">
    <property type="entry name" value="NRPEPTIDEYR"/>
</dbReference>
<keyword evidence="12" id="KW-1185">Reference proteome</keyword>
<feature type="region of interest" description="Disordered" evidence="9">
    <location>
        <begin position="333"/>
        <end position="391"/>
    </location>
</feature>
<dbReference type="SMART" id="SM01381">
    <property type="entry name" value="7TM_GPCR_Srsx"/>
    <property type="match status" value="1"/>
</dbReference>
<evidence type="ECO:0000256" key="3">
    <source>
        <dbReference type="ARBA" id="ARBA00022692"/>
    </source>
</evidence>
<evidence type="ECO:0000256" key="5">
    <source>
        <dbReference type="ARBA" id="ARBA00023040"/>
    </source>
</evidence>
<evidence type="ECO:0000256" key="8">
    <source>
        <dbReference type="ARBA" id="ARBA00023224"/>
    </source>
</evidence>
<dbReference type="GeneID" id="106467928"/>
<dbReference type="PROSITE" id="PS50262">
    <property type="entry name" value="G_PROTEIN_RECEP_F1_2"/>
    <property type="match status" value="1"/>
</dbReference>
<protein>
    <submittedName>
        <fullName evidence="13">Substance-K receptor-like</fullName>
    </submittedName>
</protein>
<proteinExistence type="inferred from homology"/>
<feature type="transmembrane region" description="Helical" evidence="10">
    <location>
        <begin position="151"/>
        <end position="171"/>
    </location>
</feature>
<dbReference type="InterPro" id="IPR000611">
    <property type="entry name" value="NPY_rcpt"/>
</dbReference>
<dbReference type="Proteomes" id="UP000694941">
    <property type="component" value="Unplaced"/>
</dbReference>
<evidence type="ECO:0000259" key="11">
    <source>
        <dbReference type="PROSITE" id="PS50262"/>
    </source>
</evidence>
<dbReference type="PANTHER" id="PTHR45695">
    <property type="entry name" value="LEUCOKININ RECEPTOR-RELATED"/>
    <property type="match status" value="1"/>
</dbReference>
<dbReference type="SUPFAM" id="SSF81321">
    <property type="entry name" value="Family A G protein-coupled receptor-like"/>
    <property type="match status" value="1"/>
</dbReference>
<dbReference type="InterPro" id="IPR000276">
    <property type="entry name" value="GPCR_Rhodpsn"/>
</dbReference>
<organism evidence="12 13">
    <name type="scientific">Limulus polyphemus</name>
    <name type="common">Atlantic horseshoe crab</name>
    <dbReference type="NCBI Taxonomy" id="6850"/>
    <lineage>
        <taxon>Eukaryota</taxon>
        <taxon>Metazoa</taxon>
        <taxon>Ecdysozoa</taxon>
        <taxon>Arthropoda</taxon>
        <taxon>Chelicerata</taxon>
        <taxon>Merostomata</taxon>
        <taxon>Xiphosura</taxon>
        <taxon>Limulidae</taxon>
        <taxon>Limulus</taxon>
    </lineage>
</organism>
<evidence type="ECO:0000256" key="7">
    <source>
        <dbReference type="ARBA" id="ARBA00023170"/>
    </source>
</evidence>
<evidence type="ECO:0000256" key="10">
    <source>
        <dbReference type="SAM" id="Phobius"/>
    </source>
</evidence>
<keyword evidence="7" id="KW-0675">Receptor</keyword>
<dbReference type="PRINTS" id="PR00237">
    <property type="entry name" value="GPCRRHODOPSN"/>
</dbReference>
<reference evidence="13" key="1">
    <citation type="submission" date="2025-08" db="UniProtKB">
        <authorList>
            <consortium name="RefSeq"/>
        </authorList>
    </citation>
    <scope>IDENTIFICATION</scope>
    <source>
        <tissue evidence="13">Muscle</tissue>
    </source>
</reference>
<comment type="subcellular location">
    <subcellularLocation>
        <location evidence="1">Membrane</location>
        <topology evidence="1">Multi-pass membrane protein</topology>
    </subcellularLocation>
</comment>
<evidence type="ECO:0000256" key="6">
    <source>
        <dbReference type="ARBA" id="ARBA00023136"/>
    </source>
</evidence>
<gene>
    <name evidence="13" type="primary">LOC106467928</name>
</gene>
<feature type="compositionally biased region" description="Basic and acidic residues" evidence="9">
    <location>
        <begin position="358"/>
        <end position="378"/>
    </location>
</feature>
<keyword evidence="3 10" id="KW-0812">Transmembrane</keyword>
<feature type="transmembrane region" description="Helical" evidence="10">
    <location>
        <begin position="40"/>
        <end position="62"/>
    </location>
</feature>
<accession>A0ABM1T7K8</accession>
<feature type="transmembrane region" description="Helical" evidence="10">
    <location>
        <begin position="247"/>
        <end position="269"/>
    </location>
</feature>
<keyword evidence="6 10" id="KW-0472">Membrane</keyword>
<evidence type="ECO:0000256" key="1">
    <source>
        <dbReference type="ARBA" id="ARBA00004141"/>
    </source>
</evidence>
<feature type="transmembrane region" description="Helical" evidence="10">
    <location>
        <begin position="113"/>
        <end position="139"/>
    </location>
</feature>
<dbReference type="Pfam" id="PF00001">
    <property type="entry name" value="7tm_1"/>
    <property type="match status" value="1"/>
</dbReference>